<comment type="caution">
    <text evidence="2">The sequence shown here is derived from an EMBL/GenBank/DDBJ whole genome shotgun (WGS) entry which is preliminary data.</text>
</comment>
<keyword evidence="3" id="KW-1185">Reference proteome</keyword>
<dbReference type="PROSITE" id="PS00571">
    <property type="entry name" value="AMIDASES"/>
    <property type="match status" value="1"/>
</dbReference>
<feature type="domain" description="Amidase" evidence="1">
    <location>
        <begin position="85"/>
        <end position="500"/>
    </location>
</feature>
<dbReference type="Gene3D" id="3.90.1300.10">
    <property type="entry name" value="Amidase signature (AS) domain"/>
    <property type="match status" value="1"/>
</dbReference>
<dbReference type="InterPro" id="IPR036928">
    <property type="entry name" value="AS_sf"/>
</dbReference>
<dbReference type="AlphaFoldDB" id="A0A5C4JK21"/>
<dbReference type="Pfam" id="PF01425">
    <property type="entry name" value="Amidase"/>
    <property type="match status" value="1"/>
</dbReference>
<evidence type="ECO:0000259" key="1">
    <source>
        <dbReference type="Pfam" id="PF01425"/>
    </source>
</evidence>
<dbReference type="RefSeq" id="WP_138643949.1">
    <property type="nucleotide sequence ID" value="NZ_VCKW01000018.1"/>
</dbReference>
<dbReference type="EMBL" id="VCKW01000018">
    <property type="protein sequence ID" value="TMR05696.1"/>
    <property type="molecule type" value="Genomic_DNA"/>
</dbReference>
<dbReference type="InterPro" id="IPR020556">
    <property type="entry name" value="Amidase_CS"/>
</dbReference>
<dbReference type="PANTHER" id="PTHR11895">
    <property type="entry name" value="TRANSAMIDASE"/>
    <property type="match status" value="1"/>
</dbReference>
<dbReference type="InterPro" id="IPR023631">
    <property type="entry name" value="Amidase_dom"/>
</dbReference>
<gene>
    <name evidence="2" type="ORF">ETD83_05505</name>
</gene>
<accession>A0A5C4JK21</accession>
<protein>
    <submittedName>
        <fullName evidence="2">Amidase</fullName>
    </submittedName>
</protein>
<proteinExistence type="predicted"/>
<dbReference type="OrthoDB" id="182039at2"/>
<evidence type="ECO:0000313" key="3">
    <source>
        <dbReference type="Proteomes" id="UP000309174"/>
    </source>
</evidence>
<reference evidence="2 3" key="1">
    <citation type="submission" date="2019-05" db="EMBL/GenBank/DDBJ databases">
        <title>Draft genome sequence of Actinomadura sp. 14C53.</title>
        <authorList>
            <person name="Saricaoglu S."/>
            <person name="Isik K."/>
        </authorList>
    </citation>
    <scope>NUCLEOTIDE SEQUENCE [LARGE SCALE GENOMIC DNA]</scope>
    <source>
        <strain evidence="2 3">14C53</strain>
    </source>
</reference>
<dbReference type="PANTHER" id="PTHR11895:SF170">
    <property type="entry name" value="AMIDASE"/>
    <property type="match status" value="1"/>
</dbReference>
<dbReference type="Proteomes" id="UP000309174">
    <property type="component" value="Unassembled WGS sequence"/>
</dbReference>
<dbReference type="SUPFAM" id="SSF75304">
    <property type="entry name" value="Amidase signature (AS) enzymes"/>
    <property type="match status" value="1"/>
</dbReference>
<sequence>MFVPPTPAEVQKIARRFGLHLDDQDALAYAGTLTDQLAALEDFAQERMEEETPPLLFPERGPGHRPSRREDRYNAWLWRCEIGGGDGLLAGKTVSFKDHVAVAGIPLTFGTATLEGFRPDFDATVVTRVLAAGGVVAGKNTHHGFAGLRSVGGGLGDYWDAVNPHDPTRQTGGSSSGSAVAVATGDVDISFGGDQGGSIRHPAAYCGVVGHKPTFGLVSHMGIAYGGEPSIDHIGPLARTVEDAALALQAVAGYDGYDPRQGRDVPDTLDVLSGLRDGVSGLRVGVLREGFAEPIDPRVRHGVTRALDLLRAAGAKVVEVSAPEHGTVHAAAGALQLEGFRMIRETGIFGGGARGYYPRSITSAVGRMWQADGDRLAAYLKMSWILGELSRRRFHGAVYAKAQNVRPRFIRAYDAALREVDVLAMPTCMTPAPPLPEPPTFEEARRREIDVLKRVVPEFRNLSPFSYTGHPALAVPAGDIDGLPYSVQLVGRCFDDALVLRVGHSLEQLIRWKARPLTQGNDHRKGDRDE</sequence>
<name>A0A5C4JK21_9ACTN</name>
<dbReference type="GO" id="GO:0003824">
    <property type="term" value="F:catalytic activity"/>
    <property type="evidence" value="ECO:0007669"/>
    <property type="project" value="InterPro"/>
</dbReference>
<organism evidence="2 3">
    <name type="scientific">Actinomadura soli</name>
    <dbReference type="NCBI Taxonomy" id="2508997"/>
    <lineage>
        <taxon>Bacteria</taxon>
        <taxon>Bacillati</taxon>
        <taxon>Actinomycetota</taxon>
        <taxon>Actinomycetes</taxon>
        <taxon>Streptosporangiales</taxon>
        <taxon>Thermomonosporaceae</taxon>
        <taxon>Actinomadura</taxon>
    </lineage>
</organism>
<evidence type="ECO:0000313" key="2">
    <source>
        <dbReference type="EMBL" id="TMR05696.1"/>
    </source>
</evidence>
<dbReference type="InterPro" id="IPR000120">
    <property type="entry name" value="Amidase"/>
</dbReference>